<protein>
    <submittedName>
        <fullName evidence="1">Uncharacterized protein</fullName>
    </submittedName>
</protein>
<dbReference type="EMBL" id="ABYI02000041">
    <property type="protein sequence ID" value="EEG72506.1"/>
    <property type="molecule type" value="Genomic_DNA"/>
</dbReference>
<evidence type="ECO:0000313" key="2">
    <source>
        <dbReference type="Proteomes" id="UP000004893"/>
    </source>
</evidence>
<name>C0C5X2_9FIRM</name>
<gene>
    <name evidence="1" type="ORF">CLOHYLEM_07509</name>
</gene>
<comment type="caution">
    <text evidence="1">The sequence shown here is derived from an EMBL/GenBank/DDBJ whole genome shotgun (WGS) entry which is preliminary data.</text>
</comment>
<sequence>MGYVQPGKDIFCTLYYIGEFSSKKRLTKSRKSGKFLHKNKKRQKRYLF</sequence>
<dbReference type="HOGENOM" id="CLU_3151268_0_0_9"/>
<proteinExistence type="predicted"/>
<dbReference type="Proteomes" id="UP000004893">
    <property type="component" value="Unassembled WGS sequence"/>
</dbReference>
<organism evidence="1 2">
    <name type="scientific">[Clostridium] hylemonae DSM 15053</name>
    <dbReference type="NCBI Taxonomy" id="553973"/>
    <lineage>
        <taxon>Bacteria</taxon>
        <taxon>Bacillati</taxon>
        <taxon>Bacillota</taxon>
        <taxon>Clostridia</taxon>
        <taxon>Lachnospirales</taxon>
        <taxon>Lachnospiraceae</taxon>
    </lineage>
</organism>
<dbReference type="AlphaFoldDB" id="C0C5X2"/>
<reference evidence="1" key="1">
    <citation type="submission" date="2009-02" db="EMBL/GenBank/DDBJ databases">
        <authorList>
            <person name="Fulton L."/>
            <person name="Clifton S."/>
            <person name="Fulton B."/>
            <person name="Xu J."/>
            <person name="Minx P."/>
            <person name="Pepin K.H."/>
            <person name="Johnson M."/>
            <person name="Bhonagiri V."/>
            <person name="Nash W.E."/>
            <person name="Mardis E.R."/>
            <person name="Wilson R.K."/>
        </authorList>
    </citation>
    <scope>NUCLEOTIDE SEQUENCE [LARGE SCALE GENOMIC DNA]</scope>
    <source>
        <strain evidence="1">DSM 15053</strain>
    </source>
</reference>
<evidence type="ECO:0000313" key="1">
    <source>
        <dbReference type="EMBL" id="EEG72506.1"/>
    </source>
</evidence>
<reference evidence="1" key="2">
    <citation type="submission" date="2013-06" db="EMBL/GenBank/DDBJ databases">
        <title>Draft genome sequence of Clostridium hylemonae (DSM 15053).</title>
        <authorList>
            <person name="Sudarsanam P."/>
            <person name="Ley R."/>
            <person name="Guruge J."/>
            <person name="Turnbaugh P.J."/>
            <person name="Mahowald M."/>
            <person name="Liep D."/>
            <person name="Gordon J."/>
        </authorList>
    </citation>
    <scope>NUCLEOTIDE SEQUENCE</scope>
    <source>
        <strain evidence="1">DSM 15053</strain>
    </source>
</reference>
<keyword evidence="2" id="KW-1185">Reference proteome</keyword>
<accession>C0C5X2</accession>